<protein>
    <submittedName>
        <fullName evidence="10">Two-component system response regulator OmpR</fullName>
    </submittedName>
</protein>
<dbReference type="Gene3D" id="3.40.50.2300">
    <property type="match status" value="1"/>
</dbReference>
<dbReference type="InterPro" id="IPR039420">
    <property type="entry name" value="WalR-like"/>
</dbReference>
<evidence type="ECO:0000256" key="6">
    <source>
        <dbReference type="PROSITE-ProRule" id="PRU00169"/>
    </source>
</evidence>
<evidence type="ECO:0000256" key="5">
    <source>
        <dbReference type="ARBA" id="ARBA00023163"/>
    </source>
</evidence>
<dbReference type="PANTHER" id="PTHR48111">
    <property type="entry name" value="REGULATOR OF RPOS"/>
    <property type="match status" value="1"/>
</dbReference>
<dbReference type="GO" id="GO:0032993">
    <property type="term" value="C:protein-DNA complex"/>
    <property type="evidence" value="ECO:0007669"/>
    <property type="project" value="TreeGrafter"/>
</dbReference>
<feature type="modified residue" description="4-aspartylphosphate" evidence="6">
    <location>
        <position position="48"/>
    </location>
</feature>
<feature type="domain" description="OmpR/PhoB-type" evidence="9">
    <location>
        <begin position="121"/>
        <end position="221"/>
    </location>
</feature>
<dbReference type="InterPro" id="IPR011006">
    <property type="entry name" value="CheY-like_superfamily"/>
</dbReference>
<evidence type="ECO:0000259" key="9">
    <source>
        <dbReference type="PROSITE" id="PS51755"/>
    </source>
</evidence>
<gene>
    <name evidence="10" type="ORF">CCC_03176</name>
</gene>
<dbReference type="InterPro" id="IPR001789">
    <property type="entry name" value="Sig_transdc_resp-reg_receiver"/>
</dbReference>
<reference evidence="10 11" key="1">
    <citation type="submission" date="2015-01" db="EMBL/GenBank/DDBJ databases">
        <title>Genome Sequence of Magnetospirillum magnetotacticum Strain MS-1.</title>
        <authorList>
            <person name="Marinov G.K."/>
            <person name="Smalley M.D."/>
            <person name="DeSalvo G."/>
        </authorList>
    </citation>
    <scope>NUCLEOTIDE SEQUENCE [LARGE SCALE GENOMIC DNA]</scope>
    <source>
        <strain evidence="10 11">MS-1</strain>
    </source>
</reference>
<dbReference type="PANTHER" id="PTHR48111:SF1">
    <property type="entry name" value="TWO-COMPONENT RESPONSE REGULATOR ORR33"/>
    <property type="match status" value="1"/>
</dbReference>
<evidence type="ECO:0000313" key="10">
    <source>
        <dbReference type="EMBL" id="KIM00574.1"/>
    </source>
</evidence>
<evidence type="ECO:0000256" key="1">
    <source>
        <dbReference type="ARBA" id="ARBA00022553"/>
    </source>
</evidence>
<dbReference type="InterPro" id="IPR016032">
    <property type="entry name" value="Sig_transdc_resp-reg_C-effctor"/>
</dbReference>
<organism evidence="10 11">
    <name type="scientific">Paramagnetospirillum magnetotacticum MS-1</name>
    <dbReference type="NCBI Taxonomy" id="272627"/>
    <lineage>
        <taxon>Bacteria</taxon>
        <taxon>Pseudomonadati</taxon>
        <taxon>Pseudomonadota</taxon>
        <taxon>Alphaproteobacteria</taxon>
        <taxon>Rhodospirillales</taxon>
        <taxon>Magnetospirillaceae</taxon>
        <taxon>Paramagnetospirillum</taxon>
    </lineage>
</organism>
<dbReference type="Pfam" id="PF00486">
    <property type="entry name" value="Trans_reg_C"/>
    <property type="match status" value="1"/>
</dbReference>
<dbReference type="InterPro" id="IPR036388">
    <property type="entry name" value="WH-like_DNA-bd_sf"/>
</dbReference>
<sequence>MVIEDDLALGQLMSDYLELGGFAVTHVTSAGQAFDFLARQMPAMVLLDLSLPDEDGLVVLRRLRAVGSLPIAIVSGRDDSENRIVGLEMGADDFITKPFVGRELVARVQNILRRSQGGEAKPALEIDGLVMRTEDHFVVGRQGERIALTPAESSVLRALIAANGRTLSREQLMDAHGNLDLAETTRSIDIVISRLRGKLERSRKTPTLILTVQGVGYRINL</sequence>
<dbReference type="GO" id="GO:0005829">
    <property type="term" value="C:cytosol"/>
    <property type="evidence" value="ECO:0007669"/>
    <property type="project" value="TreeGrafter"/>
</dbReference>
<dbReference type="SMART" id="SM00862">
    <property type="entry name" value="Trans_reg_C"/>
    <property type="match status" value="1"/>
</dbReference>
<dbReference type="Gene3D" id="1.10.10.10">
    <property type="entry name" value="Winged helix-like DNA-binding domain superfamily/Winged helix DNA-binding domain"/>
    <property type="match status" value="1"/>
</dbReference>
<dbReference type="CDD" id="cd00383">
    <property type="entry name" value="trans_reg_C"/>
    <property type="match status" value="1"/>
</dbReference>
<keyword evidence="5" id="KW-0804">Transcription</keyword>
<dbReference type="InterPro" id="IPR001867">
    <property type="entry name" value="OmpR/PhoB-type_DNA-bd"/>
</dbReference>
<dbReference type="Gene3D" id="6.10.250.690">
    <property type="match status" value="1"/>
</dbReference>
<feature type="DNA-binding region" description="OmpR/PhoB-type" evidence="7">
    <location>
        <begin position="121"/>
        <end position="221"/>
    </location>
</feature>
<feature type="domain" description="Response regulatory" evidence="8">
    <location>
        <begin position="1"/>
        <end position="112"/>
    </location>
</feature>
<evidence type="ECO:0000313" key="11">
    <source>
        <dbReference type="Proteomes" id="UP000031971"/>
    </source>
</evidence>
<dbReference type="PROSITE" id="PS51755">
    <property type="entry name" value="OMPR_PHOB"/>
    <property type="match status" value="1"/>
</dbReference>
<keyword evidence="2" id="KW-0902">Two-component regulatory system</keyword>
<name>A0A0C2YZR0_PARME</name>
<dbReference type="AlphaFoldDB" id="A0A0C2YZR0"/>
<dbReference type="PROSITE" id="PS50110">
    <property type="entry name" value="RESPONSE_REGULATORY"/>
    <property type="match status" value="1"/>
</dbReference>
<dbReference type="STRING" id="272627.CCC_03176"/>
<keyword evidence="11" id="KW-1185">Reference proteome</keyword>
<dbReference type="GO" id="GO:0006355">
    <property type="term" value="P:regulation of DNA-templated transcription"/>
    <property type="evidence" value="ECO:0007669"/>
    <property type="project" value="InterPro"/>
</dbReference>
<evidence type="ECO:0000256" key="4">
    <source>
        <dbReference type="ARBA" id="ARBA00023125"/>
    </source>
</evidence>
<dbReference type="SUPFAM" id="SSF52172">
    <property type="entry name" value="CheY-like"/>
    <property type="match status" value="1"/>
</dbReference>
<accession>A0A0C2YZR0</accession>
<proteinExistence type="predicted"/>
<evidence type="ECO:0000259" key="8">
    <source>
        <dbReference type="PROSITE" id="PS50110"/>
    </source>
</evidence>
<keyword evidence="4 7" id="KW-0238">DNA-binding</keyword>
<dbReference type="Pfam" id="PF00072">
    <property type="entry name" value="Response_reg"/>
    <property type="match status" value="1"/>
</dbReference>
<keyword evidence="1 6" id="KW-0597">Phosphoprotein</keyword>
<comment type="caution">
    <text evidence="10">The sequence shown here is derived from an EMBL/GenBank/DDBJ whole genome shotgun (WGS) entry which is preliminary data.</text>
</comment>
<dbReference type="Proteomes" id="UP000031971">
    <property type="component" value="Unassembled WGS sequence"/>
</dbReference>
<dbReference type="GO" id="GO:0000976">
    <property type="term" value="F:transcription cis-regulatory region binding"/>
    <property type="evidence" value="ECO:0007669"/>
    <property type="project" value="TreeGrafter"/>
</dbReference>
<evidence type="ECO:0000256" key="7">
    <source>
        <dbReference type="PROSITE-ProRule" id="PRU01091"/>
    </source>
</evidence>
<evidence type="ECO:0000256" key="3">
    <source>
        <dbReference type="ARBA" id="ARBA00023015"/>
    </source>
</evidence>
<dbReference type="GO" id="GO:0000156">
    <property type="term" value="F:phosphorelay response regulator activity"/>
    <property type="evidence" value="ECO:0007669"/>
    <property type="project" value="TreeGrafter"/>
</dbReference>
<evidence type="ECO:0000256" key="2">
    <source>
        <dbReference type="ARBA" id="ARBA00023012"/>
    </source>
</evidence>
<dbReference type="SMART" id="SM00448">
    <property type="entry name" value="REC"/>
    <property type="match status" value="1"/>
</dbReference>
<dbReference type="SUPFAM" id="SSF46894">
    <property type="entry name" value="C-terminal effector domain of the bipartite response regulators"/>
    <property type="match status" value="1"/>
</dbReference>
<dbReference type="EMBL" id="JXSL01000009">
    <property type="protein sequence ID" value="KIM00574.1"/>
    <property type="molecule type" value="Genomic_DNA"/>
</dbReference>
<keyword evidence="3" id="KW-0805">Transcription regulation</keyword>